<dbReference type="EMBL" id="BK015060">
    <property type="protein sequence ID" value="DAD89357.1"/>
    <property type="molecule type" value="Genomic_DNA"/>
</dbReference>
<dbReference type="Pfam" id="PF05133">
    <property type="entry name" value="SPP1_portal"/>
    <property type="match status" value="1"/>
</dbReference>
<organism evidence="2">
    <name type="scientific">Podoviridae sp. ctiJY10</name>
    <dbReference type="NCBI Taxonomy" id="2826572"/>
    <lineage>
        <taxon>Viruses</taxon>
        <taxon>Duplodnaviria</taxon>
        <taxon>Heunggongvirae</taxon>
        <taxon>Uroviricota</taxon>
        <taxon>Caudoviricetes</taxon>
    </lineage>
</organism>
<sequence>MAASVNRDVSIEVSRLLNVPSSLIKTELEGMYGSAVLRDMYEIIRLYGAYEKGVQYPVESTKDYTPADLRYKITRALIDKEARFLFSKSPDLFVDVDLGDTKEQREKAKEAATIYQELVDKVLKENNFRPALVQAAKDCFIGKRVALMFNVNTEEGMQVSFLPSLEFVYDVDPQDYNKLTKIVAFYGINDEKSKQDQRIYKKKYWLENGVCWYSEEIYNGMGELIEALSEPTATLFEFIPACVIVNDGLTGDLIGMSEVELLSEYEAWYSKLAAADMDAERKGMNPIRYTVDASPESTKGLSISAGAFWDIASDQNQATDRAAQVGVLDSPMSYSVALGTTLDRIKSMTHEQCAVPNVSPEALKGVVSSGKTLKAIYWDLIVRCEDKMLVWRPALELMVRCIIEGARLYPEAGAKYIEEQLPDVDYTVRVDNQYPLPEDESEEKQVDLAEVNAQTMSKKAYMKKWRNLTDEEADEELRQIALERQILEDAFMELNTEPPQGNGKNNPEEEEEEEPPVNE</sequence>
<protein>
    <submittedName>
        <fullName evidence="2">PORTAL PROTEIN</fullName>
    </submittedName>
</protein>
<name>A0A8S5N3W1_9CAUD</name>
<feature type="region of interest" description="Disordered" evidence="1">
    <location>
        <begin position="489"/>
        <end position="519"/>
    </location>
</feature>
<evidence type="ECO:0000313" key="2">
    <source>
        <dbReference type="EMBL" id="DAD89357.1"/>
    </source>
</evidence>
<proteinExistence type="predicted"/>
<evidence type="ECO:0000256" key="1">
    <source>
        <dbReference type="SAM" id="MobiDB-lite"/>
    </source>
</evidence>
<accession>A0A8S5N3W1</accession>
<dbReference type="InterPro" id="IPR021145">
    <property type="entry name" value="Portal_protein_SPP1_Gp6-like"/>
</dbReference>
<reference evidence="2" key="1">
    <citation type="journal article" date="2021" name="Proc. Natl. Acad. Sci. U.S.A.">
        <title>A Catalog of Tens of Thousands of Viruses from Human Metagenomes Reveals Hidden Associations with Chronic Diseases.</title>
        <authorList>
            <person name="Tisza M.J."/>
            <person name="Buck C.B."/>
        </authorList>
    </citation>
    <scope>NUCLEOTIDE SEQUENCE</scope>
    <source>
        <strain evidence="2">CtiJY10</strain>
    </source>
</reference>
<feature type="compositionally biased region" description="Acidic residues" evidence="1">
    <location>
        <begin position="508"/>
        <end position="519"/>
    </location>
</feature>